<dbReference type="RefSeq" id="WP_130989987.1">
    <property type="nucleotide sequence ID" value="NZ_SISK01000002.1"/>
</dbReference>
<protein>
    <submittedName>
        <fullName evidence="3">DUF4167 domain-containing protein</fullName>
    </submittedName>
</protein>
<dbReference type="Proteomes" id="UP000293520">
    <property type="component" value="Unassembled WGS sequence"/>
</dbReference>
<name>A0A4Q9GA24_9RHOB</name>
<keyword evidence="4" id="KW-1185">Reference proteome</keyword>
<feature type="region of interest" description="Disordered" evidence="1">
    <location>
        <begin position="1"/>
        <end position="38"/>
    </location>
</feature>
<dbReference type="OrthoDB" id="9816310at2"/>
<feature type="compositionally biased region" description="Basic and acidic residues" evidence="1">
    <location>
        <begin position="76"/>
        <end position="101"/>
    </location>
</feature>
<reference evidence="3 4" key="1">
    <citation type="submission" date="2019-02" db="EMBL/GenBank/DDBJ databases">
        <title>Paracoccus subflavus sp. nov., isolated from marine sediment of the Pacific Ocean.</title>
        <authorList>
            <person name="Zhang G."/>
        </authorList>
    </citation>
    <scope>NUCLEOTIDE SEQUENCE [LARGE SCALE GENOMIC DNA]</scope>
    <source>
        <strain evidence="3 4">GY0581</strain>
    </source>
</reference>
<evidence type="ECO:0000259" key="2">
    <source>
        <dbReference type="Pfam" id="PF13763"/>
    </source>
</evidence>
<evidence type="ECO:0000313" key="4">
    <source>
        <dbReference type="Proteomes" id="UP000293520"/>
    </source>
</evidence>
<accession>A0A4Q9GA24</accession>
<feature type="compositionally biased region" description="Basic and acidic residues" evidence="1">
    <location>
        <begin position="113"/>
        <end position="192"/>
    </location>
</feature>
<comment type="caution">
    <text evidence="3">The sequence shown here is derived from an EMBL/GenBank/DDBJ whole genome shotgun (WGS) entry which is preliminary data.</text>
</comment>
<sequence>MRSSKSRSRNKSNRQRTLGNVVNRVFDSSGPEGKVRGTPQQIIEKYLALARDAQLSNDRVAEQSFLQHAEHYTRMLGEAQREMAERQQFHQPRQDGDEPRDVQPNGNGGGYQARDDNGRDDSRRDDVRRDDVRRDDIRRDDNRRDDARRDDNRRDDNRRENSRRENNFRDPQRDQAGREAQPRDHGAREQPRFEPAAAAEAQPVPQSAPQPAHQSDHATVPEIRPEGLGLPDAVTTSEDAVAGPVETPEATAKPARSRTPRAPRGDKPAASQAPAARPRRRKTPEGEARPEDAPAASEE</sequence>
<feature type="compositionally biased region" description="Basic and acidic residues" evidence="1">
    <location>
        <begin position="283"/>
        <end position="292"/>
    </location>
</feature>
<dbReference type="AlphaFoldDB" id="A0A4Q9GA24"/>
<feature type="compositionally biased region" description="Basic residues" evidence="1">
    <location>
        <begin position="1"/>
        <end position="14"/>
    </location>
</feature>
<proteinExistence type="predicted"/>
<evidence type="ECO:0000313" key="3">
    <source>
        <dbReference type="EMBL" id="TBN42559.1"/>
    </source>
</evidence>
<feature type="region of interest" description="Disordered" evidence="1">
    <location>
        <begin position="76"/>
        <end position="299"/>
    </location>
</feature>
<dbReference type="InterPro" id="IPR025430">
    <property type="entry name" value="DUF4167"/>
</dbReference>
<feature type="domain" description="DUF4167" evidence="2">
    <location>
        <begin position="7"/>
        <end position="81"/>
    </location>
</feature>
<evidence type="ECO:0000256" key="1">
    <source>
        <dbReference type="SAM" id="MobiDB-lite"/>
    </source>
</evidence>
<feature type="compositionally biased region" description="Low complexity" evidence="1">
    <location>
        <begin position="193"/>
        <end position="212"/>
    </location>
</feature>
<gene>
    <name evidence="3" type="ORF">EYE42_03805</name>
</gene>
<dbReference type="Pfam" id="PF13763">
    <property type="entry name" value="DUF4167"/>
    <property type="match status" value="1"/>
</dbReference>
<organism evidence="3 4">
    <name type="scientific">Paracoccus subflavus</name>
    <dbReference type="NCBI Taxonomy" id="2528244"/>
    <lineage>
        <taxon>Bacteria</taxon>
        <taxon>Pseudomonadati</taxon>
        <taxon>Pseudomonadota</taxon>
        <taxon>Alphaproteobacteria</taxon>
        <taxon>Rhodobacterales</taxon>
        <taxon>Paracoccaceae</taxon>
        <taxon>Paracoccus</taxon>
    </lineage>
</organism>
<dbReference type="EMBL" id="SISK01000002">
    <property type="protein sequence ID" value="TBN42559.1"/>
    <property type="molecule type" value="Genomic_DNA"/>
</dbReference>